<dbReference type="Pfam" id="PF13424">
    <property type="entry name" value="TPR_12"/>
    <property type="match status" value="1"/>
</dbReference>
<proteinExistence type="predicted"/>
<accession>A0ABT2IIL5</accession>
<keyword evidence="5" id="KW-1133">Transmembrane helix</keyword>
<dbReference type="RefSeq" id="WP_259829750.1">
    <property type="nucleotide sequence ID" value="NZ_JANZQH010000006.1"/>
</dbReference>
<feature type="repeat" description="TPR" evidence="4">
    <location>
        <begin position="228"/>
        <end position="261"/>
    </location>
</feature>
<comment type="caution">
    <text evidence="7">The sequence shown here is derived from an EMBL/GenBank/DDBJ whole genome shotgun (WGS) entry which is preliminary data.</text>
</comment>
<feature type="transmembrane region" description="Helical" evidence="5">
    <location>
        <begin position="333"/>
        <end position="353"/>
    </location>
</feature>
<evidence type="ECO:0000256" key="3">
    <source>
        <dbReference type="ARBA" id="ARBA00023163"/>
    </source>
</evidence>
<keyword evidence="4" id="KW-0802">TPR repeat</keyword>
<keyword evidence="2" id="KW-0238">DNA-binding</keyword>
<dbReference type="PANTHER" id="PTHR43280">
    <property type="entry name" value="ARAC-FAMILY TRANSCRIPTIONAL REGULATOR"/>
    <property type="match status" value="1"/>
</dbReference>
<dbReference type="SUPFAM" id="SSF48452">
    <property type="entry name" value="TPR-like"/>
    <property type="match status" value="2"/>
</dbReference>
<evidence type="ECO:0000256" key="4">
    <source>
        <dbReference type="PROSITE-ProRule" id="PRU00339"/>
    </source>
</evidence>
<feature type="domain" description="HTH araC/xylS-type" evidence="6">
    <location>
        <begin position="408"/>
        <end position="513"/>
    </location>
</feature>
<dbReference type="Pfam" id="PF12833">
    <property type="entry name" value="HTH_18"/>
    <property type="match status" value="1"/>
</dbReference>
<feature type="repeat" description="TPR" evidence="4">
    <location>
        <begin position="189"/>
        <end position="222"/>
    </location>
</feature>
<dbReference type="SMART" id="SM00342">
    <property type="entry name" value="HTH_ARAC"/>
    <property type="match status" value="1"/>
</dbReference>
<protein>
    <submittedName>
        <fullName evidence="7">Tetratricopeptide repeat protein</fullName>
    </submittedName>
</protein>
<dbReference type="Gene3D" id="1.10.10.60">
    <property type="entry name" value="Homeodomain-like"/>
    <property type="match status" value="2"/>
</dbReference>
<evidence type="ECO:0000256" key="5">
    <source>
        <dbReference type="SAM" id="Phobius"/>
    </source>
</evidence>
<keyword evidence="1" id="KW-0805">Transcription regulation</keyword>
<dbReference type="InterPro" id="IPR019734">
    <property type="entry name" value="TPR_rpt"/>
</dbReference>
<gene>
    <name evidence="7" type="ORF">NZD88_13115</name>
</gene>
<name>A0ABT2IIL5_9FLAO</name>
<keyword evidence="5" id="KW-0472">Membrane</keyword>
<evidence type="ECO:0000256" key="2">
    <source>
        <dbReference type="ARBA" id="ARBA00023125"/>
    </source>
</evidence>
<dbReference type="PANTHER" id="PTHR43280:SF2">
    <property type="entry name" value="HTH-TYPE TRANSCRIPTIONAL REGULATOR EXSA"/>
    <property type="match status" value="1"/>
</dbReference>
<evidence type="ECO:0000313" key="7">
    <source>
        <dbReference type="EMBL" id="MCT2408484.1"/>
    </source>
</evidence>
<dbReference type="SUPFAM" id="SSF46689">
    <property type="entry name" value="Homeodomain-like"/>
    <property type="match status" value="1"/>
</dbReference>
<dbReference type="EMBL" id="JANZQH010000006">
    <property type="protein sequence ID" value="MCT2408484.1"/>
    <property type="molecule type" value="Genomic_DNA"/>
</dbReference>
<evidence type="ECO:0000259" key="6">
    <source>
        <dbReference type="PROSITE" id="PS01124"/>
    </source>
</evidence>
<dbReference type="Proteomes" id="UP001142057">
    <property type="component" value="Unassembled WGS sequence"/>
</dbReference>
<dbReference type="InterPro" id="IPR011990">
    <property type="entry name" value="TPR-like_helical_dom_sf"/>
</dbReference>
<dbReference type="InterPro" id="IPR018060">
    <property type="entry name" value="HTH_AraC"/>
</dbReference>
<dbReference type="InterPro" id="IPR009057">
    <property type="entry name" value="Homeodomain-like_sf"/>
</dbReference>
<dbReference type="Gene3D" id="1.25.40.10">
    <property type="entry name" value="Tetratricopeptide repeat domain"/>
    <property type="match status" value="2"/>
</dbReference>
<keyword evidence="5" id="KW-0812">Transmembrane</keyword>
<evidence type="ECO:0000256" key="1">
    <source>
        <dbReference type="ARBA" id="ARBA00023015"/>
    </source>
</evidence>
<evidence type="ECO:0000313" key="8">
    <source>
        <dbReference type="Proteomes" id="UP001142057"/>
    </source>
</evidence>
<keyword evidence="8" id="KW-1185">Reference proteome</keyword>
<reference evidence="7" key="1">
    <citation type="submission" date="2022-08" db="EMBL/GenBank/DDBJ databases">
        <title>Chryseobacterium antibioticum,isolated from the rhizosphere soil of Pyrola in Tibet.</title>
        <authorList>
            <person name="Kan Y."/>
        </authorList>
    </citation>
    <scope>NUCLEOTIDE SEQUENCE</scope>
    <source>
        <strain evidence="7">Pc2-12</strain>
    </source>
</reference>
<dbReference type="SMART" id="SM00028">
    <property type="entry name" value="TPR"/>
    <property type="match status" value="4"/>
</dbReference>
<dbReference type="PROSITE" id="PS50005">
    <property type="entry name" value="TPR"/>
    <property type="match status" value="2"/>
</dbReference>
<keyword evidence="3" id="KW-0804">Transcription</keyword>
<organism evidence="7 8">
    <name type="scientific">Chryseobacterium pyrolae</name>
    <dbReference type="NCBI Taxonomy" id="2987481"/>
    <lineage>
        <taxon>Bacteria</taxon>
        <taxon>Pseudomonadati</taxon>
        <taxon>Bacteroidota</taxon>
        <taxon>Flavobacteriia</taxon>
        <taxon>Flavobacteriales</taxon>
        <taxon>Weeksellaceae</taxon>
        <taxon>Chryseobacterium group</taxon>
        <taxon>Chryseobacterium</taxon>
    </lineage>
</organism>
<dbReference type="PROSITE" id="PS01124">
    <property type="entry name" value="HTH_ARAC_FAMILY_2"/>
    <property type="match status" value="1"/>
</dbReference>
<sequence>MEKKIICFLFLIFSGLIFSQNYDFEGQYKYARSLASKNPDNSEIVLNSIIDSAQRKNQPNYLAKAYYLKSFNSYLKSDAKSTLDFAEKALKISTDNHYAPGKALAYRMQGTQYAKLGLLKEASESLNKGLSEIKNENTDEGHELKGMIYNSFLILFNQNEYKKKESYSKNAVREFQQIKNVLRRNELLVSAYTNLGYNLSEVKKFDEAKSFFVKALALVGNDNHYLRSNILHDIGFSYSQQNKPDSAVLYYQKSLKIADQYGFNEKKIEITKSLEEAYKKLGDPANVRKYKLENLELKDSIAYNQKMAVNKTLNQKEENFDQQLIKSHSLSKGLIATCIILLLVLGVVVYNTISLRKKHKKAVAQIYQQGITPVAYEEDPQETETESPSGNNIPADIKISPEAEEHILTGLQAFEEHLEFNNKNISRYNLSNTLNVNTKYLSAVIRKHKNFNFNQYINHLRINYIVDQLKKEPQYRKYKINHLAEITGYSSHSAFSLEFKKITGMHPSAFIKALEEIS</sequence>